<evidence type="ECO:0000313" key="2">
    <source>
        <dbReference type="EMBL" id="SDD79268.1"/>
    </source>
</evidence>
<evidence type="ECO:0000256" key="1">
    <source>
        <dbReference type="SAM" id="Phobius"/>
    </source>
</evidence>
<dbReference type="STRING" id="57664.SAMN05661003_101320"/>
<dbReference type="EMBL" id="FNAQ01000001">
    <property type="protein sequence ID" value="SDD79268.1"/>
    <property type="molecule type" value="Genomic_DNA"/>
</dbReference>
<organism evidence="2 3">
    <name type="scientific">Desulfuromonas thiophila</name>
    <dbReference type="NCBI Taxonomy" id="57664"/>
    <lineage>
        <taxon>Bacteria</taxon>
        <taxon>Pseudomonadati</taxon>
        <taxon>Thermodesulfobacteriota</taxon>
        <taxon>Desulfuromonadia</taxon>
        <taxon>Desulfuromonadales</taxon>
        <taxon>Desulfuromonadaceae</taxon>
        <taxon>Desulfuromonas</taxon>
    </lineage>
</organism>
<dbReference type="Proteomes" id="UP000243205">
    <property type="component" value="Unassembled WGS sequence"/>
</dbReference>
<sequence length="79" mass="7958">MGNGISLTALLALLLNLIGGLAALAGMILVGFCGGVDLAGLGDGRSFGYLLVCVGLCLVFGAVLLTRLARHRDTPESQG</sequence>
<proteinExistence type="predicted"/>
<protein>
    <submittedName>
        <fullName evidence="2">Uncharacterized protein</fullName>
    </submittedName>
</protein>
<dbReference type="RefSeq" id="WP_092075562.1">
    <property type="nucleotide sequence ID" value="NZ_CALFZY010000006.1"/>
</dbReference>
<name>A0A1G6XM49_9BACT</name>
<dbReference type="AlphaFoldDB" id="A0A1G6XM49"/>
<accession>A0A1G6XM49</accession>
<feature type="transmembrane region" description="Helical" evidence="1">
    <location>
        <begin position="49"/>
        <end position="69"/>
    </location>
</feature>
<keyword evidence="3" id="KW-1185">Reference proteome</keyword>
<keyword evidence="1" id="KW-0812">Transmembrane</keyword>
<gene>
    <name evidence="2" type="ORF">SAMN05661003_101320</name>
</gene>
<keyword evidence="1" id="KW-1133">Transmembrane helix</keyword>
<reference evidence="3" key="1">
    <citation type="submission" date="2016-10" db="EMBL/GenBank/DDBJ databases">
        <authorList>
            <person name="Varghese N."/>
            <person name="Submissions S."/>
        </authorList>
    </citation>
    <scope>NUCLEOTIDE SEQUENCE [LARGE SCALE GENOMIC DNA]</scope>
    <source>
        <strain evidence="3">DSM 8987</strain>
    </source>
</reference>
<evidence type="ECO:0000313" key="3">
    <source>
        <dbReference type="Proteomes" id="UP000243205"/>
    </source>
</evidence>
<keyword evidence="1" id="KW-0472">Membrane</keyword>